<name>A0A0H5PXE1_9ZZZZ</name>
<reference evidence="3" key="1">
    <citation type="submission" date="2015-06" db="EMBL/GenBank/DDBJ databases">
        <authorList>
            <person name="Joergensen T."/>
        </authorList>
    </citation>
    <scope>NUCLEOTIDE SEQUENCE</scope>
    <source>
        <strain evidence="3">RGRH0222</strain>
    </source>
</reference>
<feature type="compositionally biased region" description="Polar residues" evidence="1">
    <location>
        <begin position="40"/>
        <end position="51"/>
    </location>
</feature>
<sequence>MLNLFIVLSAMFFSMLFFGLAGWIIEAYCFKQERPDSPCKRSSANRAQATRKTIKKAS</sequence>
<feature type="transmembrane region" description="Helical" evidence="2">
    <location>
        <begin position="6"/>
        <end position="25"/>
    </location>
</feature>
<dbReference type="AlphaFoldDB" id="A0A0H5PXE1"/>
<proteinExistence type="predicted"/>
<evidence type="ECO:0000256" key="1">
    <source>
        <dbReference type="SAM" id="MobiDB-lite"/>
    </source>
</evidence>
<evidence type="ECO:0000256" key="2">
    <source>
        <dbReference type="SAM" id="Phobius"/>
    </source>
</evidence>
<reference evidence="3" key="2">
    <citation type="submission" date="2015-07" db="EMBL/GenBank/DDBJ databases">
        <title>Plasmids, circular viruses and viroids from rat gut.</title>
        <authorList>
            <person name="Jorgensen T.J."/>
            <person name="Hansen M.A."/>
            <person name="Xu Z."/>
            <person name="Tabak M.A."/>
            <person name="Sorensen S.J."/>
            <person name="Hansen L.H."/>
        </authorList>
    </citation>
    <scope>NUCLEOTIDE SEQUENCE</scope>
    <source>
        <strain evidence="3">RGRH0222</strain>
    </source>
</reference>
<feature type="region of interest" description="Disordered" evidence="1">
    <location>
        <begin position="34"/>
        <end position="58"/>
    </location>
</feature>
<keyword evidence="2" id="KW-0812">Transmembrane</keyword>
<organism evidence="3">
    <name type="scientific">uncultured prokaryote</name>
    <dbReference type="NCBI Taxonomy" id="198431"/>
    <lineage>
        <taxon>unclassified sequences</taxon>
        <taxon>environmental samples</taxon>
    </lineage>
</organism>
<keyword evidence="2" id="KW-0472">Membrane</keyword>
<accession>A0A0H5PXE1</accession>
<protein>
    <submittedName>
        <fullName evidence="3">Uncharacterized protein</fullName>
    </submittedName>
</protein>
<evidence type="ECO:0000313" key="3">
    <source>
        <dbReference type="EMBL" id="CRY94258.1"/>
    </source>
</evidence>
<keyword evidence="2" id="KW-1133">Transmembrane helix</keyword>
<dbReference type="EMBL" id="LN852896">
    <property type="protein sequence ID" value="CRY94258.1"/>
    <property type="molecule type" value="Genomic_DNA"/>
</dbReference>